<evidence type="ECO:0000313" key="2">
    <source>
        <dbReference type="EMBL" id="MFD2532261.1"/>
    </source>
</evidence>
<dbReference type="GO" id="GO:0016491">
    <property type="term" value="F:oxidoreductase activity"/>
    <property type="evidence" value="ECO:0007669"/>
    <property type="project" value="UniProtKB-KW"/>
</dbReference>
<dbReference type="PANTHER" id="PTHR42760">
    <property type="entry name" value="SHORT-CHAIN DEHYDROGENASES/REDUCTASES FAMILY MEMBER"/>
    <property type="match status" value="1"/>
</dbReference>
<dbReference type="EC" id="1.-.-.-" evidence="2"/>
<gene>
    <name evidence="2" type="ORF">ACFSVN_07370</name>
</gene>
<dbReference type="CDD" id="cd05233">
    <property type="entry name" value="SDR_c"/>
    <property type="match status" value="1"/>
</dbReference>
<dbReference type="RefSeq" id="WP_390300551.1">
    <property type="nucleotide sequence ID" value="NZ_JBHULI010000024.1"/>
</dbReference>
<keyword evidence="2" id="KW-0560">Oxidoreductase</keyword>
<dbReference type="PRINTS" id="PR00081">
    <property type="entry name" value="GDHRDH"/>
</dbReference>
<organism evidence="2 3">
    <name type="scientific">Gracilimonas halophila</name>
    <dbReference type="NCBI Taxonomy" id="1834464"/>
    <lineage>
        <taxon>Bacteria</taxon>
        <taxon>Pseudomonadati</taxon>
        <taxon>Balneolota</taxon>
        <taxon>Balneolia</taxon>
        <taxon>Balneolales</taxon>
        <taxon>Balneolaceae</taxon>
        <taxon>Gracilimonas</taxon>
    </lineage>
</organism>
<dbReference type="Gene3D" id="3.40.50.720">
    <property type="entry name" value="NAD(P)-binding Rossmann-like Domain"/>
    <property type="match status" value="1"/>
</dbReference>
<comment type="caution">
    <text evidence="2">The sequence shown here is derived from an EMBL/GenBank/DDBJ whole genome shotgun (WGS) entry which is preliminary data.</text>
</comment>
<dbReference type="Proteomes" id="UP001597460">
    <property type="component" value="Unassembled WGS sequence"/>
</dbReference>
<dbReference type="InterPro" id="IPR002347">
    <property type="entry name" value="SDR_fam"/>
</dbReference>
<keyword evidence="3" id="KW-1185">Reference proteome</keyword>
<reference evidence="3" key="1">
    <citation type="journal article" date="2019" name="Int. J. Syst. Evol. Microbiol.">
        <title>The Global Catalogue of Microorganisms (GCM) 10K type strain sequencing project: providing services to taxonomists for standard genome sequencing and annotation.</title>
        <authorList>
            <consortium name="The Broad Institute Genomics Platform"/>
            <consortium name="The Broad Institute Genome Sequencing Center for Infectious Disease"/>
            <person name="Wu L."/>
            <person name="Ma J."/>
        </authorList>
    </citation>
    <scope>NUCLEOTIDE SEQUENCE [LARGE SCALE GENOMIC DNA]</scope>
    <source>
        <strain evidence="3">KCTC 52042</strain>
    </source>
</reference>
<name>A0ABW5JJJ1_9BACT</name>
<sequence length="240" mass="26131">MKLLVTGTSRGIGESIAEQLLENGYLVIGTSRSTNTPFPNNQSYRHIKCDLAVKEDVGKLKEVFQENEIPEVLINNAGMFAEAQFDISDEEWLENWDKTLQVNLRSSALITKWALNAWTKAGIEGRLINISSRAGYRGDTGEYASYAASKGGMVAFTKSIARSFGKHGITAYTIAPGFVDTDMAQGSIEVYGEDYLTKDLALDSIAPPEQIANIVGLLAEGKLTHATGQTFHVNSGSYLI</sequence>
<accession>A0ABW5JJJ1</accession>
<proteinExistence type="inferred from homology"/>
<evidence type="ECO:0000256" key="1">
    <source>
        <dbReference type="ARBA" id="ARBA00006484"/>
    </source>
</evidence>
<dbReference type="PRINTS" id="PR00080">
    <property type="entry name" value="SDRFAMILY"/>
</dbReference>
<protein>
    <submittedName>
        <fullName evidence="2">SDR family oxidoreductase</fullName>
        <ecNumber evidence="2">1.-.-.-</ecNumber>
    </submittedName>
</protein>
<comment type="similarity">
    <text evidence="1">Belongs to the short-chain dehydrogenases/reductases (SDR) family.</text>
</comment>
<dbReference type="EMBL" id="JBHULI010000024">
    <property type="protein sequence ID" value="MFD2532261.1"/>
    <property type="molecule type" value="Genomic_DNA"/>
</dbReference>
<evidence type="ECO:0000313" key="3">
    <source>
        <dbReference type="Proteomes" id="UP001597460"/>
    </source>
</evidence>
<dbReference type="InterPro" id="IPR036291">
    <property type="entry name" value="NAD(P)-bd_dom_sf"/>
</dbReference>
<dbReference type="Pfam" id="PF13561">
    <property type="entry name" value="adh_short_C2"/>
    <property type="match status" value="1"/>
</dbReference>
<dbReference type="SUPFAM" id="SSF51735">
    <property type="entry name" value="NAD(P)-binding Rossmann-fold domains"/>
    <property type="match status" value="1"/>
</dbReference>